<evidence type="ECO:0008006" key="3">
    <source>
        <dbReference type="Google" id="ProtNLM"/>
    </source>
</evidence>
<reference evidence="1 2" key="1">
    <citation type="submission" date="2020-09" db="EMBL/GenBank/DDBJ databases">
        <title>De no assembly of potato wild relative species, Solanum commersonii.</title>
        <authorList>
            <person name="Cho K."/>
        </authorList>
    </citation>
    <scope>NUCLEOTIDE SEQUENCE [LARGE SCALE GENOMIC DNA]</scope>
    <source>
        <strain evidence="1">LZ3.2</strain>
        <tissue evidence="1">Leaf</tissue>
    </source>
</reference>
<proteinExistence type="predicted"/>
<sequence>MEELTGHAGDCVEFRGRAAMGSRLKQFPDGVISEIFRKTKCVKSLVRYAKLSTKLEPLVLNVCVHTLYLLIIIRQRFEVLISIFVPSVPPSSNSNRGLFQIICLFIKSLFLKSPTSLPPHLPPYFPNFLIIAHRTTPPISSLLEFFLRMVRRTKTGNWFSSIQDIAISYTWNDLNTMMEELTGHAGDCVEFKGRGRKWMVNVVRIPEKNVELNGVTLVIFKGEDCAVEDMMIIRHTFEEDHILFEAALRTYDTTMGSRLEQLPDCVISEIFGKTKCAKFLVRYAKLSTKLKPLVLDVRVYSLYLPIIIRQRFKVSIPISIPSVPPSSNTAMGSRLEQLPDGVISEIFGKTKCAKSLVRYAKLSTKLEPLVLGVHVHTLYLPIIIRQIFEVPISISVPSVPPSSNSNKGHFQIVWLFVKSQFSHFLRMVHRTKMGSWFSSIQDIAVSYTRNGLHAMREELSGHAGDCVEFRGRGRRWMVNVVKISEKNVELNGVTLVIFKGDDCAVEDRMIIRHF</sequence>
<dbReference type="Proteomes" id="UP000824120">
    <property type="component" value="Chromosome 12"/>
</dbReference>
<evidence type="ECO:0000313" key="1">
    <source>
        <dbReference type="EMBL" id="KAG5569434.1"/>
    </source>
</evidence>
<accession>A0A9J5W1W0</accession>
<organism evidence="1 2">
    <name type="scientific">Solanum commersonii</name>
    <name type="common">Commerson's wild potato</name>
    <name type="synonym">Commerson's nightshade</name>
    <dbReference type="NCBI Taxonomy" id="4109"/>
    <lineage>
        <taxon>Eukaryota</taxon>
        <taxon>Viridiplantae</taxon>
        <taxon>Streptophyta</taxon>
        <taxon>Embryophyta</taxon>
        <taxon>Tracheophyta</taxon>
        <taxon>Spermatophyta</taxon>
        <taxon>Magnoliopsida</taxon>
        <taxon>eudicotyledons</taxon>
        <taxon>Gunneridae</taxon>
        <taxon>Pentapetalae</taxon>
        <taxon>asterids</taxon>
        <taxon>lamiids</taxon>
        <taxon>Solanales</taxon>
        <taxon>Solanaceae</taxon>
        <taxon>Solanoideae</taxon>
        <taxon>Solaneae</taxon>
        <taxon>Solanum</taxon>
    </lineage>
</organism>
<keyword evidence="2" id="KW-1185">Reference proteome</keyword>
<gene>
    <name evidence="1" type="ORF">H5410_059200</name>
</gene>
<dbReference type="EMBL" id="JACXVP010000012">
    <property type="protein sequence ID" value="KAG5569434.1"/>
    <property type="molecule type" value="Genomic_DNA"/>
</dbReference>
<comment type="caution">
    <text evidence="1">The sequence shown here is derived from an EMBL/GenBank/DDBJ whole genome shotgun (WGS) entry which is preliminary data.</text>
</comment>
<protein>
    <recommendedName>
        <fullName evidence="3">F-box domain-containing protein</fullName>
    </recommendedName>
</protein>
<name>A0A9J5W1W0_SOLCO</name>
<dbReference type="AlphaFoldDB" id="A0A9J5W1W0"/>
<evidence type="ECO:0000313" key="2">
    <source>
        <dbReference type="Proteomes" id="UP000824120"/>
    </source>
</evidence>